<name>A0A922J0I2_CARIL</name>
<dbReference type="Proteomes" id="UP000811246">
    <property type="component" value="Chromosome 11"/>
</dbReference>
<feature type="transmembrane region" description="Helical" evidence="1">
    <location>
        <begin position="90"/>
        <end position="112"/>
    </location>
</feature>
<protein>
    <submittedName>
        <fullName evidence="2">Uncharacterized protein</fullName>
    </submittedName>
</protein>
<organism evidence="2 3">
    <name type="scientific">Carya illinoinensis</name>
    <name type="common">Pecan</name>
    <dbReference type="NCBI Taxonomy" id="32201"/>
    <lineage>
        <taxon>Eukaryota</taxon>
        <taxon>Viridiplantae</taxon>
        <taxon>Streptophyta</taxon>
        <taxon>Embryophyta</taxon>
        <taxon>Tracheophyta</taxon>
        <taxon>Spermatophyta</taxon>
        <taxon>Magnoliopsida</taxon>
        <taxon>eudicotyledons</taxon>
        <taxon>Gunneridae</taxon>
        <taxon>Pentapetalae</taxon>
        <taxon>rosids</taxon>
        <taxon>fabids</taxon>
        <taxon>Fagales</taxon>
        <taxon>Juglandaceae</taxon>
        <taxon>Carya</taxon>
    </lineage>
</organism>
<dbReference type="AlphaFoldDB" id="A0A922J0I2"/>
<keyword evidence="1" id="KW-0812">Transmembrane</keyword>
<gene>
    <name evidence="2" type="ORF">I3842_11G160900</name>
</gene>
<reference evidence="2" key="1">
    <citation type="submission" date="2021-01" db="EMBL/GenBank/DDBJ databases">
        <authorList>
            <person name="Lovell J.T."/>
            <person name="Bentley N."/>
            <person name="Bhattarai G."/>
            <person name="Jenkins J.W."/>
            <person name="Sreedasyam A."/>
            <person name="Alarcon Y."/>
            <person name="Bock C."/>
            <person name="Boston L."/>
            <person name="Carlson J."/>
            <person name="Cervantes K."/>
            <person name="Clermont K."/>
            <person name="Krom N."/>
            <person name="Kubenka K."/>
            <person name="Mamidi S."/>
            <person name="Mattison C."/>
            <person name="Monteros M."/>
            <person name="Pisani C."/>
            <person name="Plott C."/>
            <person name="Rajasekar S."/>
            <person name="Rhein H.S."/>
            <person name="Rohla C."/>
            <person name="Song M."/>
            <person name="Hilaire R.S."/>
            <person name="Shu S."/>
            <person name="Wells L."/>
            <person name="Wang X."/>
            <person name="Webber J."/>
            <person name="Heerema R.J."/>
            <person name="Klein P."/>
            <person name="Conner P."/>
            <person name="Grauke L."/>
            <person name="Grimwood J."/>
            <person name="Schmutz J."/>
            <person name="Randall J.J."/>
        </authorList>
    </citation>
    <scope>NUCLEOTIDE SEQUENCE</scope>
    <source>
        <tissue evidence="2">Leaf</tissue>
    </source>
</reference>
<keyword evidence="1" id="KW-1133">Transmembrane helix</keyword>
<comment type="caution">
    <text evidence="2">The sequence shown here is derived from an EMBL/GenBank/DDBJ whole genome shotgun (WGS) entry which is preliminary data.</text>
</comment>
<dbReference type="EMBL" id="CM031835">
    <property type="protein sequence ID" value="KAG6689167.1"/>
    <property type="molecule type" value="Genomic_DNA"/>
</dbReference>
<proteinExistence type="predicted"/>
<accession>A0A922J0I2</accession>
<evidence type="ECO:0000313" key="2">
    <source>
        <dbReference type="EMBL" id="KAG6689167.1"/>
    </source>
</evidence>
<evidence type="ECO:0000256" key="1">
    <source>
        <dbReference type="SAM" id="Phobius"/>
    </source>
</evidence>
<evidence type="ECO:0000313" key="3">
    <source>
        <dbReference type="Proteomes" id="UP000811246"/>
    </source>
</evidence>
<keyword evidence="1" id="KW-0472">Membrane</keyword>
<sequence>MYGMFGCEEVCRGRFIYLLDEIESVVCCNQPPSGGFSAPYTRWFGSCIFKMVCTISMSDFLLSQLLCFVDDFIFRVSSAVGTLFIFLSKFVMFVHTMVCLSVYLNCGAIVLWDQRAHFVWQWLI</sequence>